<evidence type="ECO:0000313" key="2">
    <source>
        <dbReference type="Proteomes" id="UP001240643"/>
    </source>
</evidence>
<name>A0ABU0LZB4_9BACT</name>
<keyword evidence="2" id="KW-1185">Reference proteome</keyword>
<reference evidence="1" key="1">
    <citation type="submission" date="2023-07" db="EMBL/GenBank/DDBJ databases">
        <title>Genomic Encyclopedia of Type Strains, Phase IV (KMG-IV): sequencing the most valuable type-strain genomes for metagenomic binning, comparative biology and taxonomic classification.</title>
        <authorList>
            <person name="Goeker M."/>
        </authorList>
    </citation>
    <scope>NUCLEOTIDE SEQUENCE [LARGE SCALE GENOMIC DNA]</scope>
    <source>
        <strain evidence="1">DSM 21204</strain>
    </source>
</reference>
<gene>
    <name evidence="1" type="ORF">J2Z62_000477</name>
</gene>
<sequence>MVNYPQPLLRLTSLINGELTKLLQTKDVEVTDLLGSLFDIVNRIPHNTYENLTNKDKVNFISVFNSTFWNKYKKELAHNLFDIHPTKYGQKQIGLELFLKLSLDQSKTESKDPENSTSELQKLNPFWAMNEQYLTQDLGTFRQFLKFGPENTFTKLVEKYVGTNDKPLVLEDNLPNDTNASLEKIAKLESWSYPLRFFLNNLASSNGNGNLYSVLRSLVFTTVAATPELDRFMITAYENKSNFVHLLNYLLEDRSFLNTFLNNLVKKLDTLTNQDFTQTVLETTLQAVFAAVNPISYLSILTQLLNLAKQDFIKDQVEIIKPLIEPNGDLNIIVVNLIKQFLPKLETLGDIVKSLLHIDHKNLDGLLSKSNFEVATQNFAKELLTLFLVTSGNALVDIPNKLSHYIDELNKPAQTSTK</sequence>
<accession>A0ABU0LZB4</accession>
<organism evidence="1 2">
    <name type="scientific">Mycoplasmoides fastidiosum</name>
    <dbReference type="NCBI Taxonomy" id="92758"/>
    <lineage>
        <taxon>Bacteria</taxon>
        <taxon>Bacillati</taxon>
        <taxon>Mycoplasmatota</taxon>
        <taxon>Mycoplasmoidales</taxon>
        <taxon>Mycoplasmoidaceae</taxon>
        <taxon>Mycoplasmoides</taxon>
    </lineage>
</organism>
<proteinExistence type="predicted"/>
<dbReference type="EMBL" id="JAUSWO010000001">
    <property type="protein sequence ID" value="MDQ0514039.1"/>
    <property type="molecule type" value="Genomic_DNA"/>
</dbReference>
<dbReference type="Proteomes" id="UP001240643">
    <property type="component" value="Unassembled WGS sequence"/>
</dbReference>
<comment type="caution">
    <text evidence="1">The sequence shown here is derived from an EMBL/GenBank/DDBJ whole genome shotgun (WGS) entry which is preliminary data.</text>
</comment>
<evidence type="ECO:0000313" key="1">
    <source>
        <dbReference type="EMBL" id="MDQ0514039.1"/>
    </source>
</evidence>
<protein>
    <submittedName>
        <fullName evidence="1">Uncharacterized protein</fullName>
    </submittedName>
</protein>